<dbReference type="SUPFAM" id="SSF50044">
    <property type="entry name" value="SH3-domain"/>
    <property type="match status" value="1"/>
</dbReference>
<feature type="domain" description="SH3" evidence="3">
    <location>
        <begin position="111"/>
        <end position="172"/>
    </location>
</feature>
<dbReference type="PROSITE" id="PS50002">
    <property type="entry name" value="SH3"/>
    <property type="match status" value="1"/>
</dbReference>
<accession>A0A6A6UV22</accession>
<keyword evidence="5" id="KW-1185">Reference proteome</keyword>
<evidence type="ECO:0000256" key="2">
    <source>
        <dbReference type="PROSITE-ProRule" id="PRU00192"/>
    </source>
</evidence>
<proteinExistence type="predicted"/>
<organism evidence="4 5">
    <name type="scientific">Microthyrium microscopicum</name>
    <dbReference type="NCBI Taxonomy" id="703497"/>
    <lineage>
        <taxon>Eukaryota</taxon>
        <taxon>Fungi</taxon>
        <taxon>Dikarya</taxon>
        <taxon>Ascomycota</taxon>
        <taxon>Pezizomycotina</taxon>
        <taxon>Dothideomycetes</taxon>
        <taxon>Dothideomycetes incertae sedis</taxon>
        <taxon>Microthyriales</taxon>
        <taxon>Microthyriaceae</taxon>
        <taxon>Microthyrium</taxon>
    </lineage>
</organism>
<evidence type="ECO:0000256" key="1">
    <source>
        <dbReference type="ARBA" id="ARBA00022443"/>
    </source>
</evidence>
<dbReference type="OrthoDB" id="6250593at2759"/>
<name>A0A6A6UV22_9PEZI</name>
<keyword evidence="1 2" id="KW-0728">SH3 domain</keyword>
<protein>
    <submittedName>
        <fullName evidence="4">SH3-domain-containing protein</fullName>
    </submittedName>
</protein>
<dbReference type="PANTHER" id="PTHR45929:SF7">
    <property type="entry name" value="LAS SEVENTEEN-BINDING PROTEIN 1"/>
    <property type="match status" value="1"/>
</dbReference>
<dbReference type="InterPro" id="IPR050670">
    <property type="entry name" value="STAM"/>
</dbReference>
<dbReference type="CDD" id="cd00174">
    <property type="entry name" value="SH3"/>
    <property type="match status" value="1"/>
</dbReference>
<dbReference type="InterPro" id="IPR036028">
    <property type="entry name" value="SH3-like_dom_sf"/>
</dbReference>
<evidence type="ECO:0000313" key="4">
    <source>
        <dbReference type="EMBL" id="KAF2675281.1"/>
    </source>
</evidence>
<dbReference type="Gene3D" id="2.30.30.40">
    <property type="entry name" value="SH3 Domains"/>
    <property type="match status" value="1"/>
</dbReference>
<dbReference type="Pfam" id="PF00018">
    <property type="entry name" value="SH3_1"/>
    <property type="match status" value="1"/>
</dbReference>
<evidence type="ECO:0000313" key="5">
    <source>
        <dbReference type="Proteomes" id="UP000799302"/>
    </source>
</evidence>
<reference evidence="4" key="1">
    <citation type="journal article" date="2020" name="Stud. Mycol.">
        <title>101 Dothideomycetes genomes: a test case for predicting lifestyles and emergence of pathogens.</title>
        <authorList>
            <person name="Haridas S."/>
            <person name="Albert R."/>
            <person name="Binder M."/>
            <person name="Bloem J."/>
            <person name="Labutti K."/>
            <person name="Salamov A."/>
            <person name="Andreopoulos B."/>
            <person name="Baker S."/>
            <person name="Barry K."/>
            <person name="Bills G."/>
            <person name="Bluhm B."/>
            <person name="Cannon C."/>
            <person name="Castanera R."/>
            <person name="Culley D."/>
            <person name="Daum C."/>
            <person name="Ezra D."/>
            <person name="Gonzalez J."/>
            <person name="Henrissat B."/>
            <person name="Kuo A."/>
            <person name="Liang C."/>
            <person name="Lipzen A."/>
            <person name="Lutzoni F."/>
            <person name="Magnuson J."/>
            <person name="Mondo S."/>
            <person name="Nolan M."/>
            <person name="Ohm R."/>
            <person name="Pangilinan J."/>
            <person name="Park H.-J."/>
            <person name="Ramirez L."/>
            <person name="Alfaro M."/>
            <person name="Sun H."/>
            <person name="Tritt A."/>
            <person name="Yoshinaga Y."/>
            <person name="Zwiers L.-H."/>
            <person name="Turgeon B."/>
            <person name="Goodwin S."/>
            <person name="Spatafora J."/>
            <person name="Crous P."/>
            <person name="Grigoriev I."/>
        </authorList>
    </citation>
    <scope>NUCLEOTIDE SEQUENCE</scope>
    <source>
        <strain evidence="4">CBS 115976</strain>
    </source>
</reference>
<gene>
    <name evidence="4" type="ORF">BT63DRAFT_420493</name>
</gene>
<dbReference type="Proteomes" id="UP000799302">
    <property type="component" value="Unassembled WGS sequence"/>
</dbReference>
<dbReference type="AlphaFoldDB" id="A0A6A6UV22"/>
<dbReference type="EMBL" id="MU004230">
    <property type="protein sequence ID" value="KAF2675281.1"/>
    <property type="molecule type" value="Genomic_DNA"/>
</dbReference>
<sequence length="234" mass="24939">MGYEEFSVSMTNRSLRTVKAELEFLADNDVISRSQLSTMLSQLPTETTIHAGSAPTNNIALPVRSNGLAANHNNNSYNEKVDTYQQQQPAYNAPPAYNPTPSPAPPPPAPAVLCRAVALYNYPGTDAGDLPLDVNDHVSVLEYTNQEWWKGKSERTGQVGIFPRSYVRLDEANKGPAPSTYGNAPMDVAQGAQPVAETGEKKNGFAKKAGGKLGNAALFGAGATIGSNIVNSIF</sequence>
<evidence type="ECO:0000259" key="3">
    <source>
        <dbReference type="PROSITE" id="PS50002"/>
    </source>
</evidence>
<dbReference type="PANTHER" id="PTHR45929">
    <property type="entry name" value="JAK PATHWAY SIGNAL TRANSDUCTION ADAPTOR MOLECULE"/>
    <property type="match status" value="1"/>
</dbReference>
<dbReference type="InterPro" id="IPR001452">
    <property type="entry name" value="SH3_domain"/>
</dbReference>
<dbReference type="SMART" id="SM00326">
    <property type="entry name" value="SH3"/>
    <property type="match status" value="1"/>
</dbReference>